<sequence>MSEAPDPEVVELATKIFDLARQGRTEALVAYLDAGVPANLTNDRGDSLVMLAAYHGHAAAVRELLARGAEADRVNDRGQTPLAGAVFKGETDVVKVLVEAGADPAAGTPSAVDTARMFGKTEVLELFGTS</sequence>
<dbReference type="PANTHER" id="PTHR24171">
    <property type="entry name" value="ANKYRIN REPEAT DOMAIN-CONTAINING PROTEIN 39-RELATED"/>
    <property type="match status" value="1"/>
</dbReference>
<reference evidence="4 5" key="1">
    <citation type="submission" date="2024-06" db="EMBL/GenBank/DDBJ databases">
        <title>The Natural Products Discovery Center: Release of the First 8490 Sequenced Strains for Exploring Actinobacteria Biosynthetic Diversity.</title>
        <authorList>
            <person name="Kalkreuter E."/>
            <person name="Kautsar S.A."/>
            <person name="Yang D."/>
            <person name="Bader C.D."/>
            <person name="Teijaro C.N."/>
            <person name="Fluegel L."/>
            <person name="Davis C.M."/>
            <person name="Simpson J.R."/>
            <person name="Lauterbach L."/>
            <person name="Steele A.D."/>
            <person name="Gui C."/>
            <person name="Meng S."/>
            <person name="Li G."/>
            <person name="Viehrig K."/>
            <person name="Ye F."/>
            <person name="Su P."/>
            <person name="Kiefer A.F."/>
            <person name="Nichols A."/>
            <person name="Cepeda A.J."/>
            <person name="Yan W."/>
            <person name="Fan B."/>
            <person name="Jiang Y."/>
            <person name="Adhikari A."/>
            <person name="Zheng C.-J."/>
            <person name="Schuster L."/>
            <person name="Cowan T.M."/>
            <person name="Smanski M.J."/>
            <person name="Chevrette M.G."/>
            <person name="De Carvalho L.P.S."/>
            <person name="Shen B."/>
        </authorList>
    </citation>
    <scope>NUCLEOTIDE SEQUENCE [LARGE SCALE GENOMIC DNA]</scope>
    <source>
        <strain evidence="4 5">NPDC001694</strain>
    </source>
</reference>
<dbReference type="SMART" id="SM00248">
    <property type="entry name" value="ANK"/>
    <property type="match status" value="2"/>
</dbReference>
<gene>
    <name evidence="4" type="ORF">ABT211_33180</name>
</gene>
<dbReference type="InterPro" id="IPR002110">
    <property type="entry name" value="Ankyrin_rpt"/>
</dbReference>
<comment type="caution">
    <text evidence="4">The sequence shown here is derived from an EMBL/GenBank/DDBJ whole genome shotgun (WGS) entry which is preliminary data.</text>
</comment>
<dbReference type="Gene3D" id="1.25.40.20">
    <property type="entry name" value="Ankyrin repeat-containing domain"/>
    <property type="match status" value="1"/>
</dbReference>
<evidence type="ECO:0000313" key="5">
    <source>
        <dbReference type="Proteomes" id="UP001490365"/>
    </source>
</evidence>
<keyword evidence="5" id="KW-1185">Reference proteome</keyword>
<evidence type="ECO:0000256" key="2">
    <source>
        <dbReference type="ARBA" id="ARBA00023043"/>
    </source>
</evidence>
<protein>
    <submittedName>
        <fullName evidence="4">Ankyrin repeat domain-containing protein</fullName>
    </submittedName>
</protein>
<dbReference type="Pfam" id="PF12796">
    <property type="entry name" value="Ank_2"/>
    <property type="match status" value="1"/>
</dbReference>
<evidence type="ECO:0000256" key="1">
    <source>
        <dbReference type="ARBA" id="ARBA00022737"/>
    </source>
</evidence>
<proteinExistence type="predicted"/>
<dbReference type="InterPro" id="IPR036770">
    <property type="entry name" value="Ankyrin_rpt-contain_sf"/>
</dbReference>
<dbReference type="PANTHER" id="PTHR24171:SF8">
    <property type="entry name" value="BRCA1-ASSOCIATED RING DOMAIN PROTEIN 1"/>
    <property type="match status" value="1"/>
</dbReference>
<dbReference type="SUPFAM" id="SSF48403">
    <property type="entry name" value="Ankyrin repeat"/>
    <property type="match status" value="1"/>
</dbReference>
<evidence type="ECO:0000313" key="4">
    <source>
        <dbReference type="EMBL" id="MER6272098.1"/>
    </source>
</evidence>
<keyword evidence="2 3" id="KW-0040">ANK repeat</keyword>
<dbReference type="PROSITE" id="PS50088">
    <property type="entry name" value="ANK_REPEAT"/>
    <property type="match status" value="2"/>
</dbReference>
<feature type="repeat" description="ANK" evidence="3">
    <location>
        <begin position="77"/>
        <end position="109"/>
    </location>
</feature>
<name>A0ABV1TQ04_9ACTN</name>
<organism evidence="4 5">
    <name type="scientific">Streptomyces sp. 900105755</name>
    <dbReference type="NCBI Taxonomy" id="3154389"/>
    <lineage>
        <taxon>Bacteria</taxon>
        <taxon>Bacillati</taxon>
        <taxon>Actinomycetota</taxon>
        <taxon>Actinomycetes</taxon>
        <taxon>Kitasatosporales</taxon>
        <taxon>Streptomycetaceae</taxon>
        <taxon>Streptomyces</taxon>
    </lineage>
</organism>
<keyword evidence="1" id="KW-0677">Repeat</keyword>
<accession>A0ABV1TQ04</accession>
<dbReference type="EMBL" id="JBEOZM010000020">
    <property type="protein sequence ID" value="MER6272098.1"/>
    <property type="molecule type" value="Genomic_DNA"/>
</dbReference>
<feature type="repeat" description="ANK" evidence="3">
    <location>
        <begin position="44"/>
        <end position="76"/>
    </location>
</feature>
<evidence type="ECO:0000256" key="3">
    <source>
        <dbReference type="PROSITE-ProRule" id="PRU00023"/>
    </source>
</evidence>
<dbReference type="PROSITE" id="PS50297">
    <property type="entry name" value="ANK_REP_REGION"/>
    <property type="match status" value="2"/>
</dbReference>
<dbReference type="Proteomes" id="UP001490365">
    <property type="component" value="Unassembled WGS sequence"/>
</dbReference>
<dbReference type="RefSeq" id="WP_093505523.1">
    <property type="nucleotide sequence ID" value="NZ_JBEOZM010000020.1"/>
</dbReference>